<evidence type="ECO:0000313" key="9">
    <source>
        <dbReference type="Proteomes" id="UP000095023"/>
    </source>
</evidence>
<evidence type="ECO:0000256" key="4">
    <source>
        <dbReference type="ARBA" id="ARBA00022741"/>
    </source>
</evidence>
<dbReference type="EMBL" id="KV453843">
    <property type="protein sequence ID" value="ODV89702.1"/>
    <property type="molecule type" value="Genomic_DNA"/>
</dbReference>
<reference evidence="9" key="1">
    <citation type="submission" date="2016-02" db="EMBL/GenBank/DDBJ databases">
        <title>Comparative genomics of biotechnologically important yeasts.</title>
        <authorList>
            <consortium name="DOE Joint Genome Institute"/>
            <person name="Riley R."/>
            <person name="Haridas S."/>
            <person name="Wolfe K.H."/>
            <person name="Lopes M.R."/>
            <person name="Hittinger C.T."/>
            <person name="Goker M."/>
            <person name="Salamov A."/>
            <person name="Wisecaver J."/>
            <person name="Long T.M."/>
            <person name="Aerts A.L."/>
            <person name="Barry K."/>
            <person name="Choi C."/>
            <person name="Clum A."/>
            <person name="Coughlan A.Y."/>
            <person name="Deshpande S."/>
            <person name="Douglass A.P."/>
            <person name="Hanson S.J."/>
            <person name="Klenk H.-P."/>
            <person name="Labutti K."/>
            <person name="Lapidus A."/>
            <person name="Lindquist E."/>
            <person name="Lipzen A."/>
            <person name="Meier-Kolthoff J.P."/>
            <person name="Ohm R.A."/>
            <person name="Otillar R.P."/>
            <person name="Pangilinan J."/>
            <person name="Peng Y."/>
            <person name="Rokas A."/>
            <person name="Rosa C.A."/>
            <person name="Scheuner C."/>
            <person name="Sibirny A.A."/>
            <person name="Slot J.C."/>
            <person name="Stielow J.B."/>
            <person name="Sun H."/>
            <person name="Kurtzman C.P."/>
            <person name="Blackwell M."/>
            <person name="Jeffries T.W."/>
            <person name="Grigoriev I.V."/>
        </authorList>
    </citation>
    <scope>NUCLEOTIDE SEQUENCE [LARGE SCALE GENOMIC DNA]</scope>
    <source>
        <strain evidence="9">NRRL Y-17796</strain>
    </source>
</reference>
<feature type="domain" description="Pan3 C-terminal knob" evidence="7">
    <location>
        <begin position="304"/>
        <end position="440"/>
    </location>
</feature>
<keyword evidence="5" id="KW-0067">ATP-binding</keyword>
<evidence type="ECO:0000259" key="7">
    <source>
        <dbReference type="Pfam" id="PF18101"/>
    </source>
</evidence>
<dbReference type="Pfam" id="PF18101">
    <property type="entry name" value="Pan3_CK"/>
    <property type="match status" value="1"/>
</dbReference>
<dbReference type="GO" id="GO:0008143">
    <property type="term" value="F:poly(A) binding"/>
    <property type="evidence" value="ECO:0007669"/>
    <property type="project" value="TreeGrafter"/>
</dbReference>
<evidence type="ECO:0000256" key="2">
    <source>
        <dbReference type="ARBA" id="ARBA00022490"/>
    </source>
</evidence>
<dbReference type="GO" id="GO:0000932">
    <property type="term" value="C:P-body"/>
    <property type="evidence" value="ECO:0007669"/>
    <property type="project" value="TreeGrafter"/>
</dbReference>
<dbReference type="Gene3D" id="1.20.5.5160">
    <property type="match status" value="1"/>
</dbReference>
<dbReference type="InterPro" id="IPR030844">
    <property type="entry name" value="PAN3"/>
</dbReference>
<dbReference type="Proteomes" id="UP000095023">
    <property type="component" value="Unassembled WGS sequence"/>
</dbReference>
<keyword evidence="9" id="KW-1185">Reference proteome</keyword>
<evidence type="ECO:0000256" key="6">
    <source>
        <dbReference type="ARBA" id="ARBA00023054"/>
    </source>
</evidence>
<comment type="subcellular location">
    <subcellularLocation>
        <location evidence="1">Cytoplasm</location>
    </subcellularLocation>
</comment>
<dbReference type="PANTHER" id="PTHR12272:SF11">
    <property type="entry name" value="PAN2-PAN3 DEADENYLATION COMPLEX SUBUNIT PAN3"/>
    <property type="match status" value="1"/>
</dbReference>
<dbReference type="GO" id="GO:0031251">
    <property type="term" value="C:PAN complex"/>
    <property type="evidence" value="ECO:0007669"/>
    <property type="project" value="InterPro"/>
</dbReference>
<proteinExistence type="predicted"/>
<evidence type="ECO:0000256" key="3">
    <source>
        <dbReference type="ARBA" id="ARBA00022664"/>
    </source>
</evidence>
<organism evidence="8 9">
    <name type="scientific">Tortispora caseinolytica NRRL Y-17796</name>
    <dbReference type="NCBI Taxonomy" id="767744"/>
    <lineage>
        <taxon>Eukaryota</taxon>
        <taxon>Fungi</taxon>
        <taxon>Dikarya</taxon>
        <taxon>Ascomycota</taxon>
        <taxon>Saccharomycotina</taxon>
        <taxon>Trigonopsidomycetes</taxon>
        <taxon>Trigonopsidales</taxon>
        <taxon>Trigonopsidaceae</taxon>
        <taxon>Tortispora</taxon>
    </lineage>
</organism>
<protein>
    <recommendedName>
        <fullName evidence="7">Pan3 C-terminal knob domain-containing protein</fullName>
    </recommendedName>
</protein>
<dbReference type="GO" id="GO:0005524">
    <property type="term" value="F:ATP binding"/>
    <property type="evidence" value="ECO:0007669"/>
    <property type="project" value="UniProtKB-KW"/>
</dbReference>
<keyword evidence="4" id="KW-0547">Nucleotide-binding</keyword>
<evidence type="ECO:0000256" key="1">
    <source>
        <dbReference type="ARBA" id="ARBA00004496"/>
    </source>
</evidence>
<evidence type="ECO:0000313" key="8">
    <source>
        <dbReference type="EMBL" id="ODV89702.1"/>
    </source>
</evidence>
<dbReference type="Gene3D" id="1.10.287.3700">
    <property type="match status" value="1"/>
</dbReference>
<keyword evidence="3" id="KW-0507">mRNA processing</keyword>
<dbReference type="InterPro" id="IPR011009">
    <property type="entry name" value="Kinase-like_dom_sf"/>
</dbReference>
<dbReference type="GO" id="GO:0006397">
    <property type="term" value="P:mRNA processing"/>
    <property type="evidence" value="ECO:0007669"/>
    <property type="project" value="UniProtKB-KW"/>
</dbReference>
<gene>
    <name evidence="8" type="ORF">CANCADRAFT_27837</name>
</gene>
<accession>A0A1E4TD57</accession>
<dbReference type="GO" id="GO:0000289">
    <property type="term" value="P:nuclear-transcribed mRNA poly(A) tail shortening"/>
    <property type="evidence" value="ECO:0007669"/>
    <property type="project" value="InterPro"/>
</dbReference>
<dbReference type="PANTHER" id="PTHR12272">
    <property type="entry name" value="DEADENYLATION COMPLEX SUBUNIT PAN3"/>
    <property type="match status" value="1"/>
</dbReference>
<keyword evidence="6" id="KW-0175">Coiled coil</keyword>
<sequence>MYYQPSAQASTEPLQYHLYVPRPPYKRRLPPHIREPADFFLETDLHLNLLQKAEAMVQTVHDYSVPDTVSSYHSLHFLGVDEAMGSVLGQHVSQYRATSSDNGMSYLLLRLSGLILGPTQSLKLFQKFTRISAPGVINGYEAFTTQAFGDHSVVFVYDFYPVGQSFWMLPQLSISYMLNAKDESDLWLYICQVLAILRAVHKQKLAARVVSGSMILVDFQKRLRLNGLGIPDVLDPLSADSVQKAQADDFRALADLVFALVLKGLPRSDDDRNAALDSMKAVFSSELIKVVMALRGADEEPKLDDIVRLCGTRFIDVLEYQMNCTDAMERGLMTEVENDRLVRLLCKLNYLIQRPEFANDDNWSAQGTNYLIVLFHDYVFQQVDETGKPVIDLGHVLRCLNKLDVGVDESIMLVSRDERSCVIVTYAKIKELVDNAFNQLVRESAKVPLH</sequence>
<dbReference type="Gene3D" id="1.10.510.10">
    <property type="entry name" value="Transferase(Phosphotransferase) domain 1"/>
    <property type="match status" value="1"/>
</dbReference>
<evidence type="ECO:0000256" key="5">
    <source>
        <dbReference type="ARBA" id="ARBA00022840"/>
    </source>
</evidence>
<keyword evidence="2" id="KW-0963">Cytoplasm</keyword>
<dbReference type="AlphaFoldDB" id="A0A1E4TD57"/>
<dbReference type="OrthoDB" id="204958at2759"/>
<dbReference type="InterPro" id="IPR041332">
    <property type="entry name" value="Pan3_CK"/>
</dbReference>
<dbReference type="SUPFAM" id="SSF56112">
    <property type="entry name" value="Protein kinase-like (PK-like)"/>
    <property type="match status" value="1"/>
</dbReference>
<name>A0A1E4TD57_9ASCO</name>